<name>A0A2W1LS60_9BACL</name>
<dbReference type="InterPro" id="IPR050324">
    <property type="entry name" value="CDP-alcohol_PTase-I"/>
</dbReference>
<dbReference type="GO" id="GO:0006655">
    <property type="term" value="P:phosphatidylglycerol biosynthetic process"/>
    <property type="evidence" value="ECO:0007669"/>
    <property type="project" value="UniProtKB-UniPathway"/>
</dbReference>
<comment type="pathway">
    <text evidence="4">Lipid metabolism.</text>
</comment>
<keyword evidence="10 19" id="KW-0812">Transmembrane</keyword>
<feature type="transmembrane region" description="Helical" evidence="19">
    <location>
        <begin position="68"/>
        <end position="93"/>
    </location>
</feature>
<keyword evidence="12" id="KW-0443">Lipid metabolism</keyword>
<keyword evidence="11 19" id="KW-1133">Transmembrane helix</keyword>
<protein>
    <recommendedName>
        <fullName evidence="7">CDP-diacylglycerol--glycerol-3-phosphate 3-phosphatidyltransferase</fullName>
        <ecNumber evidence="6">2.7.8.5</ecNumber>
    </recommendedName>
    <alternativeName>
        <fullName evidence="16">Phosphatidylglycerophosphate synthase</fullName>
    </alternativeName>
</protein>
<dbReference type="InterPro" id="IPR043130">
    <property type="entry name" value="CDP-OH_PTrfase_TM_dom"/>
</dbReference>
<evidence type="ECO:0000256" key="12">
    <source>
        <dbReference type="ARBA" id="ARBA00023098"/>
    </source>
</evidence>
<dbReference type="PANTHER" id="PTHR14269:SF62">
    <property type="entry name" value="CDP-DIACYLGLYCEROL--GLYCEROL-3-PHOSPHATE 3-PHOSPHATIDYLTRANSFERASE 1, CHLOROPLASTIC"/>
    <property type="match status" value="1"/>
</dbReference>
<dbReference type="RefSeq" id="WP_111144775.1">
    <property type="nucleotide sequence ID" value="NZ_QKRB01000006.1"/>
</dbReference>
<comment type="caution">
    <text evidence="20">The sequence shown here is derived from an EMBL/GenBank/DDBJ whole genome shotgun (WGS) entry which is preliminary data.</text>
</comment>
<dbReference type="UniPathway" id="UPA00084">
    <property type="reaction ID" value="UER00503"/>
</dbReference>
<dbReference type="Gene3D" id="1.20.120.1760">
    <property type="match status" value="1"/>
</dbReference>
<proteinExistence type="inferred from homology"/>
<gene>
    <name evidence="20" type="ORF">DNH61_00700</name>
</gene>
<sequence length="181" mass="19800">MNLPNMLTGVRFLLIPVYVVIFLKGHLIPAFLVIAAAGITDVLDGYIARSRGLVTSAGALLDPLADKLMFLTVFGSLVLYEFIPWSAALALIIRDAGLIAGSALFHFQGKRTIPANRMGKITTVLLYAAIMFIFFDLPYAQELLWGVVGFSFVTAFLYVMQILSVNKVKAEDERRDVSGPA</sequence>
<keyword evidence="8" id="KW-0444">Lipid biosynthesis</keyword>
<comment type="catalytic activity">
    <reaction evidence="17">
        <text>a CDP-1,2-diacyl-sn-glycerol + sn-glycerol 3-phosphate = a 1,2-diacyl-sn-glycero-3-phospho-(1'-sn-glycero-3'-phosphate) + CMP + H(+)</text>
        <dbReference type="Rhea" id="RHEA:12593"/>
        <dbReference type="ChEBI" id="CHEBI:15378"/>
        <dbReference type="ChEBI" id="CHEBI:57597"/>
        <dbReference type="ChEBI" id="CHEBI:58332"/>
        <dbReference type="ChEBI" id="CHEBI:60110"/>
        <dbReference type="ChEBI" id="CHEBI:60377"/>
        <dbReference type="EC" id="2.7.8.5"/>
    </reaction>
</comment>
<dbReference type="OrthoDB" id="9796672at2"/>
<evidence type="ECO:0000256" key="5">
    <source>
        <dbReference type="ARBA" id="ARBA00010441"/>
    </source>
</evidence>
<evidence type="ECO:0000256" key="8">
    <source>
        <dbReference type="ARBA" id="ARBA00022516"/>
    </source>
</evidence>
<evidence type="ECO:0000256" key="13">
    <source>
        <dbReference type="ARBA" id="ARBA00023136"/>
    </source>
</evidence>
<accession>A0A2W1LS60</accession>
<dbReference type="EMBL" id="QKRB01000006">
    <property type="protein sequence ID" value="PZD97812.1"/>
    <property type="molecule type" value="Genomic_DNA"/>
</dbReference>
<dbReference type="GO" id="GO:0008444">
    <property type="term" value="F:CDP-diacylglycerol-glycerol-3-phosphate 3-phosphatidyltransferase activity"/>
    <property type="evidence" value="ECO:0007669"/>
    <property type="project" value="UniProtKB-EC"/>
</dbReference>
<evidence type="ECO:0000256" key="9">
    <source>
        <dbReference type="ARBA" id="ARBA00022679"/>
    </source>
</evidence>
<comment type="pathway">
    <text evidence="3">Phospholipid metabolism; phosphatidylglycerol biosynthesis; phosphatidylglycerol from CDP-diacylglycerol: step 1/2.</text>
</comment>
<evidence type="ECO:0000256" key="4">
    <source>
        <dbReference type="ARBA" id="ARBA00005189"/>
    </source>
</evidence>
<keyword evidence="14" id="KW-0594">Phospholipid biosynthesis</keyword>
<evidence type="ECO:0000256" key="2">
    <source>
        <dbReference type="ARBA" id="ARBA00004141"/>
    </source>
</evidence>
<evidence type="ECO:0000313" key="20">
    <source>
        <dbReference type="EMBL" id="PZD97812.1"/>
    </source>
</evidence>
<comment type="subcellular location">
    <subcellularLocation>
        <location evidence="2">Membrane</location>
        <topology evidence="2">Multi-pass membrane protein</topology>
    </subcellularLocation>
</comment>
<reference evidence="20 21" key="1">
    <citation type="submission" date="2018-06" db="EMBL/GenBank/DDBJ databases">
        <title>Paenibacillus imtechensis sp. nov.</title>
        <authorList>
            <person name="Pinnaka A.K."/>
            <person name="Singh H."/>
            <person name="Kaur M."/>
        </authorList>
    </citation>
    <scope>NUCLEOTIDE SEQUENCE [LARGE SCALE GENOMIC DNA]</scope>
    <source>
        <strain evidence="20 21">SMB1</strain>
    </source>
</reference>
<feature type="transmembrane region" description="Helical" evidence="19">
    <location>
        <begin position="143"/>
        <end position="165"/>
    </location>
</feature>
<keyword evidence="15" id="KW-1208">Phospholipid metabolism</keyword>
<dbReference type="EC" id="2.7.8.5" evidence="6"/>
<organism evidence="20 21">
    <name type="scientific">Paenibacillus sambharensis</name>
    <dbReference type="NCBI Taxonomy" id="1803190"/>
    <lineage>
        <taxon>Bacteria</taxon>
        <taxon>Bacillati</taxon>
        <taxon>Bacillota</taxon>
        <taxon>Bacilli</taxon>
        <taxon>Bacillales</taxon>
        <taxon>Paenibacillaceae</taxon>
        <taxon>Paenibacillus</taxon>
    </lineage>
</organism>
<feature type="transmembrane region" description="Helical" evidence="19">
    <location>
        <begin position="6"/>
        <end position="23"/>
    </location>
</feature>
<dbReference type="InterPro" id="IPR004570">
    <property type="entry name" value="Phosphatidylglycerol_P_synth"/>
</dbReference>
<evidence type="ECO:0000313" key="21">
    <source>
        <dbReference type="Proteomes" id="UP000249522"/>
    </source>
</evidence>
<evidence type="ECO:0000256" key="15">
    <source>
        <dbReference type="ARBA" id="ARBA00023264"/>
    </source>
</evidence>
<dbReference type="PANTHER" id="PTHR14269">
    <property type="entry name" value="CDP-DIACYLGLYCEROL--GLYCEROL-3-PHOSPHATE 3-PHOSPHATIDYLTRANSFERASE-RELATED"/>
    <property type="match status" value="1"/>
</dbReference>
<evidence type="ECO:0000256" key="18">
    <source>
        <dbReference type="RuleBase" id="RU003750"/>
    </source>
</evidence>
<dbReference type="GO" id="GO:0016020">
    <property type="term" value="C:membrane"/>
    <property type="evidence" value="ECO:0007669"/>
    <property type="project" value="UniProtKB-SubCell"/>
</dbReference>
<dbReference type="PROSITE" id="PS00379">
    <property type="entry name" value="CDP_ALCOHOL_P_TRANSF"/>
    <property type="match status" value="1"/>
</dbReference>
<keyword evidence="9 18" id="KW-0808">Transferase</keyword>
<dbReference type="InterPro" id="IPR048254">
    <property type="entry name" value="CDP_ALCOHOL_P_TRANSF_CS"/>
</dbReference>
<dbReference type="PIRSF" id="PIRSF000847">
    <property type="entry name" value="Phos_ph_gly_syn"/>
    <property type="match status" value="1"/>
</dbReference>
<evidence type="ECO:0000256" key="17">
    <source>
        <dbReference type="ARBA" id="ARBA00048586"/>
    </source>
</evidence>
<dbReference type="Proteomes" id="UP000249522">
    <property type="component" value="Unassembled WGS sequence"/>
</dbReference>
<feature type="transmembrane region" description="Helical" evidence="19">
    <location>
        <begin position="118"/>
        <end position="137"/>
    </location>
</feature>
<dbReference type="InterPro" id="IPR000462">
    <property type="entry name" value="CDP-OH_P_trans"/>
</dbReference>
<evidence type="ECO:0000256" key="19">
    <source>
        <dbReference type="SAM" id="Phobius"/>
    </source>
</evidence>
<evidence type="ECO:0000256" key="11">
    <source>
        <dbReference type="ARBA" id="ARBA00022989"/>
    </source>
</evidence>
<dbReference type="Pfam" id="PF01066">
    <property type="entry name" value="CDP-OH_P_transf"/>
    <property type="match status" value="1"/>
</dbReference>
<comment type="function">
    <text evidence="1">This protein catalyzes the committed step to the synthesis of the acidic phospholipids.</text>
</comment>
<evidence type="ECO:0000256" key="10">
    <source>
        <dbReference type="ARBA" id="ARBA00022692"/>
    </source>
</evidence>
<evidence type="ECO:0000256" key="7">
    <source>
        <dbReference type="ARBA" id="ARBA00014944"/>
    </source>
</evidence>
<keyword evidence="13 19" id="KW-0472">Membrane</keyword>
<evidence type="ECO:0000256" key="1">
    <source>
        <dbReference type="ARBA" id="ARBA00003973"/>
    </source>
</evidence>
<evidence type="ECO:0000256" key="16">
    <source>
        <dbReference type="ARBA" id="ARBA00033018"/>
    </source>
</evidence>
<evidence type="ECO:0000256" key="6">
    <source>
        <dbReference type="ARBA" id="ARBA00013170"/>
    </source>
</evidence>
<dbReference type="AlphaFoldDB" id="A0A2W1LS60"/>
<evidence type="ECO:0000256" key="14">
    <source>
        <dbReference type="ARBA" id="ARBA00023209"/>
    </source>
</evidence>
<keyword evidence="21" id="KW-1185">Reference proteome</keyword>
<comment type="similarity">
    <text evidence="5 18">Belongs to the CDP-alcohol phosphatidyltransferase class-I family.</text>
</comment>
<evidence type="ECO:0000256" key="3">
    <source>
        <dbReference type="ARBA" id="ARBA00005042"/>
    </source>
</evidence>